<dbReference type="NCBIfam" id="TIGR01764">
    <property type="entry name" value="excise"/>
    <property type="match status" value="1"/>
</dbReference>
<dbReference type="InterPro" id="IPR041657">
    <property type="entry name" value="HTH_17"/>
</dbReference>
<dbReference type="PANTHER" id="PTHR34585">
    <property type="match status" value="1"/>
</dbReference>
<keyword evidence="3" id="KW-1185">Reference proteome</keyword>
<dbReference type="EMBL" id="QNUG01000019">
    <property type="protein sequence ID" value="REC70228.1"/>
    <property type="molecule type" value="Genomic_DNA"/>
</dbReference>
<organism evidence="2 3">
    <name type="scientific">Epilithonimonas hispanica</name>
    <dbReference type="NCBI Taxonomy" id="358687"/>
    <lineage>
        <taxon>Bacteria</taxon>
        <taxon>Pseudomonadati</taxon>
        <taxon>Bacteroidota</taxon>
        <taxon>Flavobacteriia</taxon>
        <taxon>Flavobacteriales</taxon>
        <taxon>Weeksellaceae</taxon>
        <taxon>Chryseobacterium group</taxon>
        <taxon>Epilithonimonas</taxon>
    </lineage>
</organism>
<dbReference type="GO" id="GO:0003677">
    <property type="term" value="F:DNA binding"/>
    <property type="evidence" value="ECO:0007669"/>
    <property type="project" value="UniProtKB-KW"/>
</dbReference>
<dbReference type="Proteomes" id="UP000256326">
    <property type="component" value="Unassembled WGS sequence"/>
</dbReference>
<evidence type="ECO:0000313" key="3">
    <source>
        <dbReference type="Proteomes" id="UP000256326"/>
    </source>
</evidence>
<dbReference type="InterPro" id="IPR009061">
    <property type="entry name" value="DNA-bd_dom_put_sf"/>
</dbReference>
<dbReference type="InterPro" id="IPR010093">
    <property type="entry name" value="SinI_DNA-bd"/>
</dbReference>
<comment type="caution">
    <text evidence="2">The sequence shown here is derived from an EMBL/GenBank/DDBJ whole genome shotgun (WGS) entry which is preliminary data.</text>
</comment>
<name>A0A3D9CX51_9FLAO</name>
<dbReference type="PANTHER" id="PTHR34585:SF22">
    <property type="entry name" value="HELIX-TURN-HELIX DOMAIN-CONTAINING PROTEIN"/>
    <property type="match status" value="1"/>
</dbReference>
<evidence type="ECO:0000259" key="1">
    <source>
        <dbReference type="Pfam" id="PF12728"/>
    </source>
</evidence>
<gene>
    <name evidence="2" type="ORF">DRF58_10480</name>
</gene>
<accession>A0A3D9CX51</accession>
<dbReference type="AlphaFoldDB" id="A0A3D9CX51"/>
<evidence type="ECO:0000313" key="2">
    <source>
        <dbReference type="EMBL" id="REC70228.1"/>
    </source>
</evidence>
<protein>
    <submittedName>
        <fullName evidence="2">DNA-binding protein</fullName>
    </submittedName>
</protein>
<dbReference type="SUPFAM" id="SSF46955">
    <property type="entry name" value="Putative DNA-binding domain"/>
    <property type="match status" value="1"/>
</dbReference>
<sequence length="95" mass="10931">MSSTIQFISTSPTDLITELKNSLIPELTAQLSAQFQPKQPTEYLTRSEVCKLLKIDMSSLHRWRKEGKIPSYGLGNRVYFKRSEVEQIINKNKLS</sequence>
<dbReference type="Pfam" id="PF12728">
    <property type="entry name" value="HTH_17"/>
    <property type="match status" value="1"/>
</dbReference>
<proteinExistence type="predicted"/>
<reference evidence="2 3" key="1">
    <citation type="journal article" date="2006" name="Int. J. Syst. Evol. Microbiol.">
        <title>Chryseobacterium hispanicum sp. nov., isolated from the drinking water distribution system of Sevilla, Spain.</title>
        <authorList>
            <person name="Gallego V."/>
            <person name="Garcia M.T."/>
            <person name="Ventosa A."/>
        </authorList>
    </citation>
    <scope>NUCLEOTIDE SEQUENCE [LARGE SCALE GENOMIC DNA]</scope>
    <source>
        <strain evidence="2 3">KCTC 22104</strain>
    </source>
</reference>
<keyword evidence="2" id="KW-0238">DNA-binding</keyword>
<feature type="domain" description="Helix-turn-helix" evidence="1">
    <location>
        <begin position="43"/>
        <end position="92"/>
    </location>
</feature>
<dbReference type="OrthoDB" id="1097811at2"/>
<dbReference type="RefSeq" id="WP_116035261.1">
    <property type="nucleotide sequence ID" value="NZ_JBHLVV010000107.1"/>
</dbReference>